<gene>
    <name evidence="2" type="ORF">GCM10011354_18770</name>
</gene>
<evidence type="ECO:0000313" key="3">
    <source>
        <dbReference type="Proteomes" id="UP000650511"/>
    </source>
</evidence>
<name>A0A8J3EXS8_9ACTN</name>
<dbReference type="InterPro" id="IPR003615">
    <property type="entry name" value="HNH_nuc"/>
</dbReference>
<protein>
    <recommendedName>
        <fullName evidence="1">HNH nuclease domain-containing protein</fullName>
    </recommendedName>
</protein>
<dbReference type="AlphaFoldDB" id="A0A8J3EXS8"/>
<sequence>MAPDERWLTSGETKVGEHRLVMARALGRPLFPDETVHHRNGVRTDNQLENLELWSSAHPQGQRAEDKVAFARAILARYAPELLAEPEPREEQK</sequence>
<reference evidence="2" key="1">
    <citation type="journal article" date="2014" name="Int. J. Syst. Evol. Microbiol.">
        <title>Complete genome sequence of Corynebacterium casei LMG S-19264T (=DSM 44701T), isolated from a smear-ripened cheese.</title>
        <authorList>
            <consortium name="US DOE Joint Genome Institute (JGI-PGF)"/>
            <person name="Walter F."/>
            <person name="Albersmeier A."/>
            <person name="Kalinowski J."/>
            <person name="Ruckert C."/>
        </authorList>
    </citation>
    <scope>NUCLEOTIDE SEQUENCE</scope>
    <source>
        <strain evidence="2">CGMCC 1.14988</strain>
    </source>
</reference>
<evidence type="ECO:0000259" key="1">
    <source>
        <dbReference type="Pfam" id="PF13392"/>
    </source>
</evidence>
<proteinExistence type="predicted"/>
<dbReference type="Pfam" id="PF13392">
    <property type="entry name" value="HNH_3"/>
    <property type="match status" value="1"/>
</dbReference>
<accession>A0A8J3EXS8</accession>
<feature type="domain" description="HNH nuclease" evidence="1">
    <location>
        <begin position="18"/>
        <end position="57"/>
    </location>
</feature>
<evidence type="ECO:0000313" key="2">
    <source>
        <dbReference type="EMBL" id="GGI06374.1"/>
    </source>
</evidence>
<dbReference type="InterPro" id="IPR044925">
    <property type="entry name" value="His-Me_finger_sf"/>
</dbReference>
<keyword evidence="3" id="KW-1185">Reference proteome</keyword>
<reference evidence="2" key="2">
    <citation type="submission" date="2020-09" db="EMBL/GenBank/DDBJ databases">
        <authorList>
            <person name="Sun Q."/>
            <person name="Zhou Y."/>
        </authorList>
    </citation>
    <scope>NUCLEOTIDE SEQUENCE</scope>
    <source>
        <strain evidence="2">CGMCC 1.14988</strain>
    </source>
</reference>
<dbReference type="Gene3D" id="3.90.75.20">
    <property type="match status" value="1"/>
</dbReference>
<dbReference type="RefSeq" id="WP_205745284.1">
    <property type="nucleotide sequence ID" value="NZ_BMHA01000006.1"/>
</dbReference>
<comment type="caution">
    <text evidence="2">The sequence shown here is derived from an EMBL/GenBank/DDBJ whole genome shotgun (WGS) entry which is preliminary data.</text>
</comment>
<organism evidence="2 3">
    <name type="scientific">Egicoccus halophilus</name>
    <dbReference type="NCBI Taxonomy" id="1670830"/>
    <lineage>
        <taxon>Bacteria</taxon>
        <taxon>Bacillati</taxon>
        <taxon>Actinomycetota</taxon>
        <taxon>Nitriliruptoria</taxon>
        <taxon>Egicoccales</taxon>
        <taxon>Egicoccaceae</taxon>
        <taxon>Egicoccus</taxon>
    </lineage>
</organism>
<dbReference type="Proteomes" id="UP000650511">
    <property type="component" value="Unassembled WGS sequence"/>
</dbReference>
<dbReference type="SUPFAM" id="SSF54060">
    <property type="entry name" value="His-Me finger endonucleases"/>
    <property type="match status" value="1"/>
</dbReference>
<dbReference type="EMBL" id="BMHA01000006">
    <property type="protein sequence ID" value="GGI06374.1"/>
    <property type="molecule type" value="Genomic_DNA"/>
</dbReference>